<gene>
    <name evidence="1" type="ORF">D0502_11180</name>
</gene>
<dbReference type="AlphaFoldDB" id="A0A9X3EB31"/>
<evidence type="ECO:0000313" key="1">
    <source>
        <dbReference type="EMBL" id="MCX7579921.1"/>
    </source>
</evidence>
<dbReference type="Proteomes" id="UP001080333">
    <property type="component" value="Unassembled WGS sequence"/>
</dbReference>
<feature type="non-terminal residue" evidence="1">
    <location>
        <position position="1"/>
    </location>
</feature>
<accession>A0A9X3EB31</accession>
<organism evidence="1 2">
    <name type="scientific">Leuconostoc falkenbergense</name>
    <dbReference type="NCBI Taxonomy" id="2766470"/>
    <lineage>
        <taxon>Bacteria</taxon>
        <taxon>Bacillati</taxon>
        <taxon>Bacillota</taxon>
        <taxon>Bacilli</taxon>
        <taxon>Lactobacillales</taxon>
        <taxon>Lactobacillaceae</taxon>
        <taxon>Leuconostoc</taxon>
    </lineage>
</organism>
<comment type="caution">
    <text evidence="1">The sequence shown here is derived from an EMBL/GenBank/DDBJ whole genome shotgun (WGS) entry which is preliminary data.</text>
</comment>
<reference evidence="1" key="1">
    <citation type="submission" date="2018-08" db="EMBL/GenBank/DDBJ databases">
        <title>Draft genome sequences of Leuconostoc spp. and Weissella spp. with biocontrol potential.</title>
        <authorList>
            <person name="Lo R."/>
            <person name="Ho V.T.T."/>
            <person name="Turner M.S."/>
        </authorList>
    </citation>
    <scope>NUCLEOTIDE SEQUENCE</scope>
    <source>
        <strain evidence="1">156</strain>
    </source>
</reference>
<name>A0A9X3EB31_9LACO</name>
<sequence>KQLDQLRPNKNDLNDAKHLAETQFILKRAKSYAQKSINWTIFIQLLRQYLRYDCDYKN</sequence>
<dbReference type="EMBL" id="QVOQ01000082">
    <property type="protein sequence ID" value="MCX7579921.1"/>
    <property type="molecule type" value="Genomic_DNA"/>
</dbReference>
<evidence type="ECO:0000313" key="2">
    <source>
        <dbReference type="Proteomes" id="UP001080333"/>
    </source>
</evidence>
<protein>
    <submittedName>
        <fullName evidence="1">IS110 family transposase</fullName>
    </submittedName>
</protein>
<proteinExistence type="predicted"/>